<dbReference type="RefSeq" id="XP_024582338.1">
    <property type="nucleotide sequence ID" value="XM_024716772.1"/>
</dbReference>
<evidence type="ECO:0000313" key="5">
    <source>
        <dbReference type="EMBL" id="CEG45969.1"/>
    </source>
</evidence>
<dbReference type="InterPro" id="IPR025875">
    <property type="entry name" value="Leu-rich_rpt_4"/>
</dbReference>
<dbReference type="SMART" id="SM00365">
    <property type="entry name" value="LRR_SD22"/>
    <property type="match status" value="19"/>
</dbReference>
<dbReference type="GeneID" id="36397354"/>
<dbReference type="Gene3D" id="3.80.10.10">
    <property type="entry name" value="Ribonuclease Inhibitor"/>
    <property type="match status" value="6"/>
</dbReference>
<dbReference type="InterPro" id="IPR003591">
    <property type="entry name" value="Leu-rich_rpt_typical-subtyp"/>
</dbReference>
<dbReference type="InterPro" id="IPR001611">
    <property type="entry name" value="Leu-rich_rpt"/>
</dbReference>
<dbReference type="InterPro" id="IPR032675">
    <property type="entry name" value="LRR_dom_sf"/>
</dbReference>
<dbReference type="Pfam" id="PF14580">
    <property type="entry name" value="LRR_9"/>
    <property type="match status" value="3"/>
</dbReference>
<dbReference type="GO" id="GO:0005634">
    <property type="term" value="C:nucleus"/>
    <property type="evidence" value="ECO:0007669"/>
    <property type="project" value="UniProtKB-SubCell"/>
</dbReference>
<feature type="domain" description="U2A'/phosphoprotein 32 family A C-terminal" evidence="4">
    <location>
        <begin position="1463"/>
        <end position="1481"/>
    </location>
</feature>
<dbReference type="SMART" id="SM00446">
    <property type="entry name" value="LRRcap"/>
    <property type="match status" value="3"/>
</dbReference>
<dbReference type="PROSITE" id="PS51450">
    <property type="entry name" value="LRR"/>
    <property type="match status" value="15"/>
</dbReference>
<dbReference type="OrthoDB" id="1517790at2759"/>
<reference evidence="6" key="1">
    <citation type="submission" date="2014-09" db="EMBL/GenBank/DDBJ databases">
        <authorList>
            <person name="Sharma Rahul"/>
            <person name="Thines Marco"/>
        </authorList>
    </citation>
    <scope>NUCLEOTIDE SEQUENCE [LARGE SCALE GENOMIC DNA]</scope>
</reference>
<dbReference type="STRING" id="4781.A0A0P1AXP1"/>
<dbReference type="Pfam" id="PF12799">
    <property type="entry name" value="LRR_4"/>
    <property type="match status" value="1"/>
</dbReference>
<feature type="domain" description="U2A'/phosphoprotein 32 family A C-terminal" evidence="4">
    <location>
        <begin position="285"/>
        <end position="303"/>
    </location>
</feature>
<dbReference type="InterPro" id="IPR050576">
    <property type="entry name" value="Cilia_flagella_integrity"/>
</dbReference>
<dbReference type="SUPFAM" id="SSF52058">
    <property type="entry name" value="L domain-like"/>
    <property type="match status" value="3"/>
</dbReference>
<evidence type="ECO:0000313" key="6">
    <source>
        <dbReference type="Proteomes" id="UP000054928"/>
    </source>
</evidence>
<keyword evidence="6" id="KW-1185">Reference proteome</keyword>
<accession>A0A0P1AXP1</accession>
<dbReference type="PANTHER" id="PTHR45973">
    <property type="entry name" value="PROTEIN PHOSPHATASE 1 REGULATORY SUBUNIT SDS22-RELATED"/>
    <property type="match status" value="1"/>
</dbReference>
<evidence type="ECO:0000256" key="1">
    <source>
        <dbReference type="ARBA" id="ARBA00022614"/>
    </source>
</evidence>
<dbReference type="SMART" id="SM00369">
    <property type="entry name" value="LRR_TYP"/>
    <property type="match status" value="13"/>
</dbReference>
<feature type="region of interest" description="Disordered" evidence="3">
    <location>
        <begin position="1594"/>
        <end position="1616"/>
    </location>
</feature>
<proteinExistence type="predicted"/>
<dbReference type="SMART" id="SM00364">
    <property type="entry name" value="LRR_BAC"/>
    <property type="match status" value="8"/>
</dbReference>
<dbReference type="PANTHER" id="PTHR45973:SF36">
    <property type="entry name" value="CENTRIOLIN"/>
    <property type="match status" value="1"/>
</dbReference>
<sequence length="1765" mass="197248">MAESVDSSLLPPIATLPLPQSAAIKRLSTKSLSRNSSGMLQAFSTSADDELLTESEGISSDPVVGNGDILSALLQEKMQVYMTSPDLELLCRENGLSALQFARKTERVTSLDLFMGFWTSMKSVMHFPALKELSIVNQTTICEIEGVNQCTNLESLCITECGLTRIANLANCTKLKHLNLSSNNLQKLENLDTLVNLETLWVNQNKLETLDGLGRVTKLTHLWACRNQISCINSSLMSCVNLKELNLADNNLSSLKGLLSLATMDQLSSLILSDVHFGDNPVCRLCNYETFLVCQLPRLTFLDTLLLPARNKQIAETTMIKKTIYYNMRIKAIKRDMYQLLRHTEIIRKQAEYHMEASVWALVRQKKEIECFMIENKAVSPERIESFEKRLECLNSWLRDRYTTVYRMNQDFERLRVGLQSLSDWNVARLMLELESGGNIRLEDANPSDAWFVSCEELVRSRLYLSGLQKFGIKDIKINRVTRINNRFLRNRFQARMEEVLIVPDTDLKENITKKGVTLSDQNVKEELDCVSAPGKKYGLSHVHLTESPSASTLECTTEYLFYALPSQLNDEVVCKSVSPEYLDIAENGFCKSSNFSATDFGAAIRLSNSIALLDAPRITEALLAQGLQINSTGGSQVSKQASSAEDIQKAVEHAASFGRELPPCVLLVAKVFSGHTKSMSNTDAILAKLASNKRPMDFTGIQSCQVVYGGSAAAIAGEYVTMQQQKLFYMFDGALVLPEYFVEYQYIYKNDGSNPLDSANVTESPCVVLSNKLNVFSGVLAKQLKKFEQKYRVWRSQSPQLPGKRLSSEQDEAVVRLLQMEPILAEVIESPSFTMRLEIARTCHLKTLCLLGCGLDAIPDLMPLANHLEVLILSYNKLQSTSNLMGLSKLITLDLSFNYIARLENFDTLCSLNTLEVTHNLVQSFDEVDRIGQALKNVALEQLDFRKNDICDSKRYRLHVLHFLPKLAQLDQQAVLQEEIATAQSMVTQISSSTVPSFYNKKCHSSKPLPFISDDEKISASSLVKMEWKVVEELYFDHQLLESIEGLSDAINLRVLSLSDNVIKQIDGLQACKRLEEINLDDNKITTIANLDGLMLLKTLSLGRNRLTSIQHLDSLRNLTQLSFEDNQISSLRGLNSSLKLVELYIANNRISNLEEIQHLKSLPRLTILDLSGNEITCIPDYRLYSVFYLRHMKMLDCVAVSAQDESDAREKYSGKLTYELIVEKYFGDCSGTSTDFNKSSISELLDINVSSCQIRDIGHVSGEIFINVRELNLDNNQISNIFGLEALPKLRILKLNRNKIIRLVPAGSSLVCTISDNCSVEGVGILACRNLEILHLAHNQISDMSSLGLQFLKFLKVLHLHGNAIEYLGGLESNTELVELRLDKNRIRHLNPQTSFSLQQLTILNLEDNVLESLSDFSSMLSLNTLELSNNRVTELRDVESLIMLPALVNLNLINNPLTKMHLYRQLVIFKLSSLRILDGKDIDSDERQRIQSYFALEQGAYKAVKAAPEIMMENSTKITTQLILAPSSIPTKAAHSAGISQFCGAANDIGYSRQPPPSYFSQGHVTVAPPFSLSEYEGDFFISKANTNTRSLHPATQNSYDTQTSTESHNSGRQIDLVRPGGIATFSSSQSDTVTSALMSANLSGISLRKQGSNIYHDPQQNDVSLHAKVTDIKLPVGIVSSQAVIRSPNAMMRKAGFNVQPSHAESSFAADSLTTYKGDKLGRNLEGYVVTYGNQKRHYSTPVTTIPQLLLKAQQQTSKRR</sequence>
<dbReference type="OMA" id="HTAGNVR"/>
<dbReference type="Proteomes" id="UP000054928">
    <property type="component" value="Unassembled WGS sequence"/>
</dbReference>
<feature type="domain" description="U2A'/phosphoprotein 32 family A C-terminal" evidence="4">
    <location>
        <begin position="954"/>
        <end position="972"/>
    </location>
</feature>
<evidence type="ECO:0000256" key="3">
    <source>
        <dbReference type="SAM" id="MobiDB-lite"/>
    </source>
</evidence>
<evidence type="ECO:0000256" key="2">
    <source>
        <dbReference type="ARBA" id="ARBA00022737"/>
    </source>
</evidence>
<evidence type="ECO:0000259" key="4">
    <source>
        <dbReference type="SMART" id="SM00446"/>
    </source>
</evidence>
<keyword evidence="2" id="KW-0677">Repeat</keyword>
<dbReference type="EMBL" id="CCYD01001864">
    <property type="protein sequence ID" value="CEG45969.1"/>
    <property type="molecule type" value="Genomic_DNA"/>
</dbReference>
<protein>
    <submittedName>
        <fullName evidence="5">Protein phosphatase 1, regulatory subunit, and related proteins</fullName>
    </submittedName>
</protein>
<name>A0A0P1AXP1_PLAHL</name>
<organism evidence="5 6">
    <name type="scientific">Plasmopara halstedii</name>
    <name type="common">Downy mildew of sunflower</name>
    <dbReference type="NCBI Taxonomy" id="4781"/>
    <lineage>
        <taxon>Eukaryota</taxon>
        <taxon>Sar</taxon>
        <taxon>Stramenopiles</taxon>
        <taxon>Oomycota</taxon>
        <taxon>Peronosporomycetes</taxon>
        <taxon>Peronosporales</taxon>
        <taxon>Peronosporaceae</taxon>
        <taxon>Plasmopara</taxon>
    </lineage>
</organism>
<keyword evidence="1" id="KW-0433">Leucine-rich repeat</keyword>
<dbReference type="InterPro" id="IPR003603">
    <property type="entry name" value="U2A'_phosphoprotein32A_C"/>
</dbReference>